<dbReference type="Pfam" id="PF01810">
    <property type="entry name" value="LysE"/>
    <property type="match status" value="1"/>
</dbReference>
<comment type="subcellular location">
    <subcellularLocation>
        <location evidence="1">Cell membrane</location>
        <topology evidence="1">Multi-pass membrane protein</topology>
    </subcellularLocation>
</comment>
<sequence length="210" mass="21826">MIDDLPNLLIAWGIQLTGVLSPGPAVAMLLGISATRGRAPALWTCVGIGMGAMLIAVLTVFGFATILAEWRAAMVAVKIIGAGYLAWLAWGAFRKALSPPPPPSVATTELAGGTLSRIGAGFLFQIGNPKAIFFWIAVAAVGSLQTISAASVALFLAGAFTISFLGHGGWALVLSSAPFRALYTRARRGVEATLGVFFAFASFKILTTRT</sequence>
<keyword evidence="3 6" id="KW-0812">Transmembrane</keyword>
<dbReference type="RefSeq" id="WP_140196549.1">
    <property type="nucleotide sequence ID" value="NZ_CP065915.1"/>
</dbReference>
<keyword evidence="2" id="KW-1003">Cell membrane</keyword>
<evidence type="ECO:0000256" key="5">
    <source>
        <dbReference type="ARBA" id="ARBA00023136"/>
    </source>
</evidence>
<dbReference type="AlphaFoldDB" id="A0A5C5GBZ3"/>
<evidence type="ECO:0000256" key="3">
    <source>
        <dbReference type="ARBA" id="ARBA00022692"/>
    </source>
</evidence>
<dbReference type="GO" id="GO:0015171">
    <property type="term" value="F:amino acid transmembrane transporter activity"/>
    <property type="evidence" value="ECO:0007669"/>
    <property type="project" value="TreeGrafter"/>
</dbReference>
<evidence type="ECO:0000256" key="4">
    <source>
        <dbReference type="ARBA" id="ARBA00022989"/>
    </source>
</evidence>
<gene>
    <name evidence="7" type="ORF">FHY64_15960</name>
</gene>
<comment type="caution">
    <text evidence="7">The sequence shown here is derived from an EMBL/GenBank/DDBJ whole genome shotgun (WGS) entry which is preliminary data.</text>
</comment>
<evidence type="ECO:0000256" key="1">
    <source>
        <dbReference type="ARBA" id="ARBA00004651"/>
    </source>
</evidence>
<feature type="transmembrane region" description="Helical" evidence="6">
    <location>
        <begin position="132"/>
        <end position="156"/>
    </location>
</feature>
<keyword evidence="8" id="KW-1185">Reference proteome</keyword>
<dbReference type="OrthoDB" id="7659099at2"/>
<dbReference type="PANTHER" id="PTHR30086">
    <property type="entry name" value="ARGININE EXPORTER PROTEIN ARGO"/>
    <property type="match status" value="1"/>
</dbReference>
<dbReference type="PANTHER" id="PTHR30086:SF17">
    <property type="entry name" value="LYSE FAMILY TRANSLOCATOR"/>
    <property type="match status" value="1"/>
</dbReference>
<keyword evidence="4 6" id="KW-1133">Transmembrane helix</keyword>
<reference evidence="7 8" key="1">
    <citation type="submission" date="2019-06" db="EMBL/GenBank/DDBJ databases">
        <title>Genome of new Rhodobacteraceae sp. SM1903.</title>
        <authorList>
            <person name="Ren X."/>
        </authorList>
    </citation>
    <scope>NUCLEOTIDE SEQUENCE [LARGE SCALE GENOMIC DNA]</scope>
    <source>
        <strain evidence="7 8">SM1903</strain>
    </source>
</reference>
<dbReference type="GO" id="GO:0005886">
    <property type="term" value="C:plasma membrane"/>
    <property type="evidence" value="ECO:0007669"/>
    <property type="project" value="UniProtKB-SubCell"/>
</dbReference>
<name>A0A5C5GBZ3_9RHOB</name>
<evidence type="ECO:0000313" key="8">
    <source>
        <dbReference type="Proteomes" id="UP000314011"/>
    </source>
</evidence>
<evidence type="ECO:0000313" key="7">
    <source>
        <dbReference type="EMBL" id="TNY31504.1"/>
    </source>
</evidence>
<accession>A0A5C5GBZ3</accession>
<dbReference type="InterPro" id="IPR001123">
    <property type="entry name" value="LeuE-type"/>
</dbReference>
<feature type="transmembrane region" description="Helical" evidence="6">
    <location>
        <begin position="162"/>
        <end position="183"/>
    </location>
</feature>
<evidence type="ECO:0000256" key="6">
    <source>
        <dbReference type="SAM" id="Phobius"/>
    </source>
</evidence>
<dbReference type="EMBL" id="VFFF01000002">
    <property type="protein sequence ID" value="TNY31504.1"/>
    <property type="molecule type" value="Genomic_DNA"/>
</dbReference>
<proteinExistence type="predicted"/>
<feature type="transmembrane region" description="Helical" evidence="6">
    <location>
        <begin position="41"/>
        <end position="66"/>
    </location>
</feature>
<feature type="transmembrane region" description="Helical" evidence="6">
    <location>
        <begin position="12"/>
        <end position="34"/>
    </location>
</feature>
<dbReference type="Proteomes" id="UP000314011">
    <property type="component" value="Unassembled WGS sequence"/>
</dbReference>
<keyword evidence="5 6" id="KW-0472">Membrane</keyword>
<organism evidence="7 8">
    <name type="scientific">Pelagovum pacificum</name>
    <dbReference type="NCBI Taxonomy" id="2588711"/>
    <lineage>
        <taxon>Bacteria</taxon>
        <taxon>Pseudomonadati</taxon>
        <taxon>Pseudomonadota</taxon>
        <taxon>Alphaproteobacteria</taxon>
        <taxon>Rhodobacterales</taxon>
        <taxon>Paracoccaceae</taxon>
        <taxon>Pelagovum</taxon>
    </lineage>
</organism>
<evidence type="ECO:0000256" key="2">
    <source>
        <dbReference type="ARBA" id="ARBA00022475"/>
    </source>
</evidence>
<feature type="transmembrane region" description="Helical" evidence="6">
    <location>
        <begin position="72"/>
        <end position="93"/>
    </location>
</feature>
<protein>
    <submittedName>
        <fullName evidence="7">LysE family translocator</fullName>
    </submittedName>
</protein>